<evidence type="ECO:0000256" key="2">
    <source>
        <dbReference type="ARBA" id="ARBA00022963"/>
    </source>
</evidence>
<feature type="active site" description="Nucleophile" evidence="4">
    <location>
        <position position="40"/>
    </location>
</feature>
<evidence type="ECO:0000256" key="3">
    <source>
        <dbReference type="ARBA" id="ARBA00023098"/>
    </source>
</evidence>
<reference evidence="6 7" key="1">
    <citation type="submission" date="2017-03" db="EMBL/GenBank/DDBJ databases">
        <title>Phylogenomics and comparative genomics of Lactobacillus salivarius, a mammalian gut commensal.</title>
        <authorList>
            <person name="Harris H.M."/>
        </authorList>
    </citation>
    <scope>NUCLEOTIDE SEQUENCE [LARGE SCALE GENOMIC DNA]</scope>
    <source>
        <strain evidence="6 7">LMG 14477</strain>
    </source>
</reference>
<evidence type="ECO:0000259" key="5">
    <source>
        <dbReference type="PROSITE" id="PS51635"/>
    </source>
</evidence>
<comment type="caution">
    <text evidence="6">The sequence shown here is derived from an EMBL/GenBank/DDBJ whole genome shotgun (WGS) entry which is preliminary data.</text>
</comment>
<feature type="domain" description="PNPLA" evidence="5">
    <location>
        <begin position="7"/>
        <end position="174"/>
    </location>
</feature>
<dbReference type="PANTHER" id="PTHR14226:SF25">
    <property type="entry name" value="PHOSPHOESTERASE"/>
    <property type="match status" value="1"/>
</dbReference>
<dbReference type="InterPro" id="IPR002641">
    <property type="entry name" value="PNPLA_dom"/>
</dbReference>
<dbReference type="AlphaFoldDB" id="A0A1V9QT09"/>
<organism evidence="6 7">
    <name type="scientific">Ligilactobacillus salivarius</name>
    <dbReference type="NCBI Taxonomy" id="1624"/>
    <lineage>
        <taxon>Bacteria</taxon>
        <taxon>Bacillati</taxon>
        <taxon>Bacillota</taxon>
        <taxon>Bacilli</taxon>
        <taxon>Lactobacillales</taxon>
        <taxon>Lactobacillaceae</taxon>
        <taxon>Ligilactobacillus</taxon>
    </lineage>
</organism>
<dbReference type="CDD" id="cd07208">
    <property type="entry name" value="Pat_hypo_Ecoli_yjju_like"/>
    <property type="match status" value="1"/>
</dbReference>
<dbReference type="GO" id="GO:0016042">
    <property type="term" value="P:lipid catabolic process"/>
    <property type="evidence" value="ECO:0007669"/>
    <property type="project" value="UniProtKB-UniRule"/>
</dbReference>
<dbReference type="InterPro" id="IPR050301">
    <property type="entry name" value="NTE"/>
</dbReference>
<dbReference type="InterPro" id="IPR045943">
    <property type="entry name" value="DUF6363"/>
</dbReference>
<name>A0A1V9QT09_9LACO</name>
<protein>
    <submittedName>
        <fullName evidence="6">Patatin family protein</fullName>
    </submittedName>
</protein>
<dbReference type="PROSITE" id="PS51635">
    <property type="entry name" value="PNPLA"/>
    <property type="match status" value="1"/>
</dbReference>
<sequence length="295" mass="33707">MYYNAALVLEGGAMRGLYTSGVLDTFLEHDIQFDCVIGVSAGSLNGANFVSKQYQRTYNVNVKYRKDHDYISLARPFKHESIINLDFLFDDHGLDWHNFDNKAYLKSETDFIVVATSLESGKAVMLRNPQPGQDLIDALEASSSMPFISKPHNTSKGLCLDGGIANSIPFDIAQKMGFQKIVVVRTRPRDYRKKPTSFALKRLYSNSFKEYPEFVKTAIRRPEMYNHSVEVLNKLEHNDEIFCLAPKDPVKVGRLEHNTKKMTELYNIGRNDAESNLEAMLNYLQKRDLFEILCL</sequence>
<evidence type="ECO:0000256" key="4">
    <source>
        <dbReference type="PROSITE-ProRule" id="PRU01161"/>
    </source>
</evidence>
<dbReference type="SUPFAM" id="SSF52151">
    <property type="entry name" value="FabD/lysophospholipase-like"/>
    <property type="match status" value="1"/>
</dbReference>
<dbReference type="InterPro" id="IPR037483">
    <property type="entry name" value="YjjU-like"/>
</dbReference>
<keyword evidence="3 4" id="KW-0443">Lipid metabolism</keyword>
<evidence type="ECO:0000256" key="1">
    <source>
        <dbReference type="ARBA" id="ARBA00022801"/>
    </source>
</evidence>
<dbReference type="InterPro" id="IPR016035">
    <property type="entry name" value="Acyl_Trfase/lysoPLipase"/>
</dbReference>
<dbReference type="GO" id="GO:0016787">
    <property type="term" value="F:hydrolase activity"/>
    <property type="evidence" value="ECO:0007669"/>
    <property type="project" value="UniProtKB-UniRule"/>
</dbReference>
<dbReference type="Gene3D" id="3.40.1090.10">
    <property type="entry name" value="Cytosolic phospholipase A2 catalytic domain"/>
    <property type="match status" value="2"/>
</dbReference>
<feature type="short sequence motif" description="GXSXG" evidence="4">
    <location>
        <begin position="38"/>
        <end position="42"/>
    </location>
</feature>
<evidence type="ECO:0000313" key="6">
    <source>
        <dbReference type="EMBL" id="OQQ82049.1"/>
    </source>
</evidence>
<feature type="active site" description="Proton acceptor" evidence="4">
    <location>
        <position position="161"/>
    </location>
</feature>
<gene>
    <name evidence="6" type="ORF">B6U60_09225</name>
</gene>
<accession>A0A1V9QT09</accession>
<dbReference type="Pfam" id="PF01734">
    <property type="entry name" value="Patatin"/>
    <property type="match status" value="1"/>
</dbReference>
<dbReference type="Pfam" id="PF19890">
    <property type="entry name" value="DUF6363"/>
    <property type="match status" value="1"/>
</dbReference>
<evidence type="ECO:0000313" key="7">
    <source>
        <dbReference type="Proteomes" id="UP000192638"/>
    </source>
</evidence>
<dbReference type="Proteomes" id="UP000192638">
    <property type="component" value="Unassembled WGS sequence"/>
</dbReference>
<dbReference type="EMBL" id="NBEB01000096">
    <property type="protein sequence ID" value="OQQ82049.1"/>
    <property type="molecule type" value="Genomic_DNA"/>
</dbReference>
<dbReference type="PANTHER" id="PTHR14226">
    <property type="entry name" value="NEUROPATHY TARGET ESTERASE/SWISS CHEESE D.MELANOGASTER"/>
    <property type="match status" value="1"/>
</dbReference>
<keyword evidence="1 4" id="KW-0378">Hydrolase</keyword>
<dbReference type="RefSeq" id="WP_081531052.1">
    <property type="nucleotide sequence ID" value="NZ_NBEB01000096.1"/>
</dbReference>
<feature type="short sequence motif" description="DGA/G" evidence="4">
    <location>
        <begin position="161"/>
        <end position="163"/>
    </location>
</feature>
<keyword evidence="2 4" id="KW-0442">Lipid degradation</keyword>
<proteinExistence type="predicted"/>
<comment type="caution">
    <text evidence="4">Lacks conserved residue(s) required for the propagation of feature annotation.</text>
</comment>